<dbReference type="EMBL" id="ML179043">
    <property type="protein sequence ID" value="THV06325.1"/>
    <property type="molecule type" value="Genomic_DNA"/>
</dbReference>
<dbReference type="Proteomes" id="UP000297245">
    <property type="component" value="Unassembled WGS sequence"/>
</dbReference>
<keyword evidence="5" id="KW-0503">Monooxygenase</keyword>
<evidence type="ECO:0000256" key="1">
    <source>
        <dbReference type="ARBA" id="ARBA00007992"/>
    </source>
</evidence>
<evidence type="ECO:0000259" key="6">
    <source>
        <dbReference type="Pfam" id="PF01494"/>
    </source>
</evidence>
<dbReference type="InterPro" id="IPR036188">
    <property type="entry name" value="FAD/NAD-bd_sf"/>
</dbReference>
<evidence type="ECO:0000256" key="5">
    <source>
        <dbReference type="ARBA" id="ARBA00023033"/>
    </source>
</evidence>
<dbReference type="GO" id="GO:0004497">
    <property type="term" value="F:monooxygenase activity"/>
    <property type="evidence" value="ECO:0007669"/>
    <property type="project" value="UniProtKB-KW"/>
</dbReference>
<evidence type="ECO:0000313" key="7">
    <source>
        <dbReference type="EMBL" id="THV06325.1"/>
    </source>
</evidence>
<dbReference type="GO" id="GO:0071949">
    <property type="term" value="F:FAD binding"/>
    <property type="evidence" value="ECO:0007669"/>
    <property type="project" value="InterPro"/>
</dbReference>
<comment type="similarity">
    <text evidence="1">Belongs to the paxM FAD-dependent monooxygenase family.</text>
</comment>
<dbReference type="PANTHER" id="PTHR13789:SF147">
    <property type="entry name" value="PUTATIVE (AFU_ORTHOLOGUE AFUA_2G01950)-RELATED"/>
    <property type="match status" value="1"/>
</dbReference>
<dbReference type="InterPro" id="IPR050493">
    <property type="entry name" value="FAD-dep_Monooxygenase_BioMet"/>
</dbReference>
<dbReference type="SUPFAM" id="SSF51905">
    <property type="entry name" value="FAD/NAD(P)-binding domain"/>
    <property type="match status" value="1"/>
</dbReference>
<evidence type="ECO:0000313" key="8">
    <source>
        <dbReference type="Proteomes" id="UP000297245"/>
    </source>
</evidence>
<keyword evidence="2" id="KW-0285">Flavoprotein</keyword>
<feature type="domain" description="FAD-binding" evidence="6">
    <location>
        <begin position="14"/>
        <end position="180"/>
    </location>
</feature>
<dbReference type="InterPro" id="IPR002938">
    <property type="entry name" value="FAD-bd"/>
</dbReference>
<evidence type="ECO:0000256" key="3">
    <source>
        <dbReference type="ARBA" id="ARBA00022827"/>
    </source>
</evidence>
<dbReference type="AlphaFoldDB" id="A0A4S8MTG1"/>
<proteinExistence type="inferred from homology"/>
<dbReference type="OrthoDB" id="5428495at2759"/>
<dbReference type="Pfam" id="PF01494">
    <property type="entry name" value="FAD_binding_3"/>
    <property type="match status" value="1"/>
</dbReference>
<keyword evidence="8" id="KW-1185">Reference proteome</keyword>
<protein>
    <submittedName>
        <fullName evidence="7">FAD/NAD(P)-binding domain-containing protein</fullName>
    </submittedName>
</protein>
<dbReference type="PRINTS" id="PR00420">
    <property type="entry name" value="RNGMNOXGNASE"/>
</dbReference>
<dbReference type="PANTHER" id="PTHR13789">
    <property type="entry name" value="MONOOXYGENASE"/>
    <property type="match status" value="1"/>
</dbReference>
<organism evidence="7 8">
    <name type="scientific">Dendrothele bispora (strain CBS 962.96)</name>
    <dbReference type="NCBI Taxonomy" id="1314807"/>
    <lineage>
        <taxon>Eukaryota</taxon>
        <taxon>Fungi</taxon>
        <taxon>Dikarya</taxon>
        <taxon>Basidiomycota</taxon>
        <taxon>Agaricomycotina</taxon>
        <taxon>Agaricomycetes</taxon>
        <taxon>Agaricomycetidae</taxon>
        <taxon>Agaricales</taxon>
        <taxon>Agaricales incertae sedis</taxon>
        <taxon>Dendrothele</taxon>
    </lineage>
</organism>
<name>A0A4S8MTG1_DENBC</name>
<gene>
    <name evidence="7" type="ORF">K435DRAFT_711519</name>
</gene>
<evidence type="ECO:0000256" key="4">
    <source>
        <dbReference type="ARBA" id="ARBA00023002"/>
    </source>
</evidence>
<reference evidence="7 8" key="1">
    <citation type="journal article" date="2019" name="Nat. Ecol. Evol.">
        <title>Megaphylogeny resolves global patterns of mushroom evolution.</title>
        <authorList>
            <person name="Varga T."/>
            <person name="Krizsan K."/>
            <person name="Foldi C."/>
            <person name="Dima B."/>
            <person name="Sanchez-Garcia M."/>
            <person name="Sanchez-Ramirez S."/>
            <person name="Szollosi G.J."/>
            <person name="Szarkandi J.G."/>
            <person name="Papp V."/>
            <person name="Albert L."/>
            <person name="Andreopoulos W."/>
            <person name="Angelini C."/>
            <person name="Antonin V."/>
            <person name="Barry K.W."/>
            <person name="Bougher N.L."/>
            <person name="Buchanan P."/>
            <person name="Buyck B."/>
            <person name="Bense V."/>
            <person name="Catcheside P."/>
            <person name="Chovatia M."/>
            <person name="Cooper J."/>
            <person name="Damon W."/>
            <person name="Desjardin D."/>
            <person name="Finy P."/>
            <person name="Geml J."/>
            <person name="Haridas S."/>
            <person name="Hughes K."/>
            <person name="Justo A."/>
            <person name="Karasinski D."/>
            <person name="Kautmanova I."/>
            <person name="Kiss B."/>
            <person name="Kocsube S."/>
            <person name="Kotiranta H."/>
            <person name="LaButti K.M."/>
            <person name="Lechner B.E."/>
            <person name="Liimatainen K."/>
            <person name="Lipzen A."/>
            <person name="Lukacs Z."/>
            <person name="Mihaltcheva S."/>
            <person name="Morgado L.N."/>
            <person name="Niskanen T."/>
            <person name="Noordeloos M.E."/>
            <person name="Ohm R.A."/>
            <person name="Ortiz-Santana B."/>
            <person name="Ovrebo C."/>
            <person name="Racz N."/>
            <person name="Riley R."/>
            <person name="Savchenko A."/>
            <person name="Shiryaev A."/>
            <person name="Soop K."/>
            <person name="Spirin V."/>
            <person name="Szebenyi C."/>
            <person name="Tomsovsky M."/>
            <person name="Tulloss R.E."/>
            <person name="Uehling J."/>
            <person name="Grigoriev I.V."/>
            <person name="Vagvolgyi C."/>
            <person name="Papp T."/>
            <person name="Martin F.M."/>
            <person name="Miettinen O."/>
            <person name="Hibbett D.S."/>
            <person name="Nagy L.G."/>
        </authorList>
    </citation>
    <scope>NUCLEOTIDE SEQUENCE [LARGE SCALE GENOMIC DNA]</scope>
    <source>
        <strain evidence="7 8">CBS 962.96</strain>
    </source>
</reference>
<evidence type="ECO:0000256" key="2">
    <source>
        <dbReference type="ARBA" id="ARBA00022630"/>
    </source>
</evidence>
<sequence>MTPKENLSCVLTFVIVGGSIAGLSTAYFMTQSGHKVIILEKQDKQYFLTQKSTGLRISPNLTLLLHEIPGMDGLLSKKGIPSTGFALHQGETFELIGQMIYSKNIISDLGSIGYRISYIDIWRHLYNLCASHSIEIMFGFEVDQVVCGVDSIDQTKVLSTLKQEIDCDMVIAADGHNSFAHRIILSESDDDVSIEDDVEISHFPELDNWNTCRLSIPTKVMQEDPDFSILLQSPWWMTWMCNGCAYAGGLEGIDQYGLNIYYAKKGHSTSCNVGWDLQKCKPMSVEEINSIKREPCLQKLLKLANFCSSTSQNPIKFSSYTDVTNHLVLVGDAAHAALVNGFYNTSLAVEDAFVLGSLFSKIKSARQIPHILTGYNDLRKKRAKMIRNVELGVMNMWTLAPGPQRDARNQALSQTLCVDDHVDDVVLAQLWHDHISTCSYNAKDAVEEWWHNWGTFM</sequence>
<accession>A0A4S8MTG1</accession>
<keyword evidence="4" id="KW-0560">Oxidoreductase</keyword>
<dbReference type="Gene3D" id="3.50.50.60">
    <property type="entry name" value="FAD/NAD(P)-binding domain"/>
    <property type="match status" value="1"/>
</dbReference>
<keyword evidence="3" id="KW-0274">FAD</keyword>